<evidence type="ECO:0000256" key="1">
    <source>
        <dbReference type="ARBA" id="ARBA00004173"/>
    </source>
</evidence>
<evidence type="ECO:0000256" key="4">
    <source>
        <dbReference type="ARBA" id="ARBA00022980"/>
    </source>
</evidence>
<name>A0A9D4TQN0_CHLVU</name>
<dbReference type="EMBL" id="SIDB01000006">
    <property type="protein sequence ID" value="KAI3431802.1"/>
    <property type="molecule type" value="Genomic_DNA"/>
</dbReference>
<keyword evidence="11" id="KW-1185">Reference proteome</keyword>
<feature type="region of interest" description="Disordered" evidence="9">
    <location>
        <begin position="102"/>
        <end position="130"/>
    </location>
</feature>
<organism evidence="10 11">
    <name type="scientific">Chlorella vulgaris</name>
    <name type="common">Green alga</name>
    <dbReference type="NCBI Taxonomy" id="3077"/>
    <lineage>
        <taxon>Eukaryota</taxon>
        <taxon>Viridiplantae</taxon>
        <taxon>Chlorophyta</taxon>
        <taxon>core chlorophytes</taxon>
        <taxon>Trebouxiophyceae</taxon>
        <taxon>Chlorellales</taxon>
        <taxon>Chlorellaceae</taxon>
        <taxon>Chlorella clade</taxon>
        <taxon>Chlorella</taxon>
    </lineage>
</organism>
<evidence type="ECO:0000256" key="5">
    <source>
        <dbReference type="ARBA" id="ARBA00023128"/>
    </source>
</evidence>
<dbReference type="PANTHER" id="PTHR33618:SF1">
    <property type="entry name" value="LARGE RIBOSOMAL SUBUNIT PROTEIN ML53"/>
    <property type="match status" value="1"/>
</dbReference>
<keyword evidence="4" id="KW-0689">Ribosomal protein</keyword>
<dbReference type="GO" id="GO:0005762">
    <property type="term" value="C:mitochondrial large ribosomal subunit"/>
    <property type="evidence" value="ECO:0007669"/>
    <property type="project" value="TreeGrafter"/>
</dbReference>
<proteinExistence type="inferred from homology"/>
<dbReference type="Gene3D" id="3.40.30.10">
    <property type="entry name" value="Glutaredoxin"/>
    <property type="match status" value="1"/>
</dbReference>
<comment type="caution">
    <text evidence="10">The sequence shown here is derived from an EMBL/GenBank/DDBJ whole genome shotgun (WGS) entry which is preliminary data.</text>
</comment>
<evidence type="ECO:0000256" key="8">
    <source>
        <dbReference type="ARBA" id="ARBA00042721"/>
    </source>
</evidence>
<evidence type="ECO:0000256" key="9">
    <source>
        <dbReference type="SAM" id="MobiDB-lite"/>
    </source>
</evidence>
<evidence type="ECO:0000313" key="10">
    <source>
        <dbReference type="EMBL" id="KAI3431802.1"/>
    </source>
</evidence>
<evidence type="ECO:0000256" key="2">
    <source>
        <dbReference type="ARBA" id="ARBA00005557"/>
    </source>
</evidence>
<keyword evidence="6" id="KW-0687">Ribonucleoprotein</keyword>
<dbReference type="OrthoDB" id="2012048at2759"/>
<dbReference type="InterPro" id="IPR052473">
    <property type="entry name" value="mtLSU_mL53"/>
</dbReference>
<sequence length="130" mass="14589">MQLKQISRILVQFSPYTGQARSAREFLARVSSRPAQASNPECTVQTNLRVKGDPFIEIEFDNKQMTRIDTAGLNIQQILEQVQSQAEEMDTMQKLKAAGFGSQKLDSSWHQKLGKDSVSVGKVEHVPRQA</sequence>
<dbReference type="SUPFAM" id="SSF52833">
    <property type="entry name" value="Thioredoxin-like"/>
    <property type="match status" value="1"/>
</dbReference>
<dbReference type="AlphaFoldDB" id="A0A9D4TQN0"/>
<dbReference type="InterPro" id="IPR019716">
    <property type="entry name" value="Ribosomal_mL53"/>
</dbReference>
<gene>
    <name evidence="10" type="ORF">D9Q98_010555</name>
</gene>
<protein>
    <recommendedName>
        <fullName evidence="7">Large ribosomal subunit protein mL53</fullName>
    </recommendedName>
    <alternativeName>
        <fullName evidence="8">39S ribosomal protein L53, mitochondrial</fullName>
    </alternativeName>
</protein>
<evidence type="ECO:0000256" key="3">
    <source>
        <dbReference type="ARBA" id="ARBA00022946"/>
    </source>
</evidence>
<dbReference type="Proteomes" id="UP001055712">
    <property type="component" value="Unassembled WGS sequence"/>
</dbReference>
<accession>A0A9D4TQN0</accession>
<comment type="similarity">
    <text evidence="2">Belongs to the mitochondrion-specific ribosomal protein mL53 family.</text>
</comment>
<evidence type="ECO:0000256" key="6">
    <source>
        <dbReference type="ARBA" id="ARBA00023274"/>
    </source>
</evidence>
<evidence type="ECO:0000313" key="11">
    <source>
        <dbReference type="Proteomes" id="UP001055712"/>
    </source>
</evidence>
<keyword evidence="5" id="KW-0496">Mitochondrion</keyword>
<dbReference type="InterPro" id="IPR036249">
    <property type="entry name" value="Thioredoxin-like_sf"/>
</dbReference>
<keyword evidence="3" id="KW-0809">Transit peptide</keyword>
<reference evidence="10" key="2">
    <citation type="submission" date="2020-11" db="EMBL/GenBank/DDBJ databases">
        <authorList>
            <person name="Cecchin M."/>
            <person name="Marcolungo L."/>
            <person name="Rossato M."/>
            <person name="Girolomoni L."/>
            <person name="Cosentino E."/>
            <person name="Cuine S."/>
            <person name="Li-Beisson Y."/>
            <person name="Delledonne M."/>
            <person name="Ballottari M."/>
        </authorList>
    </citation>
    <scope>NUCLEOTIDE SEQUENCE</scope>
    <source>
        <strain evidence="10">211/11P</strain>
        <tissue evidence="10">Whole cell</tissue>
    </source>
</reference>
<evidence type="ECO:0000256" key="7">
    <source>
        <dbReference type="ARBA" id="ARBA00035180"/>
    </source>
</evidence>
<dbReference type="Pfam" id="PF10780">
    <property type="entry name" value="MRP_L53"/>
    <property type="match status" value="1"/>
</dbReference>
<dbReference type="PANTHER" id="PTHR33618">
    <property type="entry name" value="39S RIBOSOMAL PROTEIN L53, MITOCHONDRIAL"/>
    <property type="match status" value="1"/>
</dbReference>
<comment type="subcellular location">
    <subcellularLocation>
        <location evidence="1">Mitochondrion</location>
    </subcellularLocation>
</comment>
<reference evidence="10" key="1">
    <citation type="journal article" date="2019" name="Plant J.">
        <title>Chlorella vulgaris genome assembly and annotation reveals the molecular basis for metabolic acclimation to high light conditions.</title>
        <authorList>
            <person name="Cecchin M."/>
            <person name="Marcolungo L."/>
            <person name="Rossato M."/>
            <person name="Girolomoni L."/>
            <person name="Cosentino E."/>
            <person name="Cuine S."/>
            <person name="Li-Beisson Y."/>
            <person name="Delledonne M."/>
            <person name="Ballottari M."/>
        </authorList>
    </citation>
    <scope>NUCLEOTIDE SEQUENCE</scope>
    <source>
        <strain evidence="10">211/11P</strain>
    </source>
</reference>